<reference evidence="2" key="1">
    <citation type="submission" date="2020-07" db="EMBL/GenBank/DDBJ databases">
        <authorList>
            <person name="Nieuwenhuis M."/>
            <person name="Van De Peppel L.J.J."/>
        </authorList>
    </citation>
    <scope>NUCLEOTIDE SEQUENCE</scope>
    <source>
        <strain evidence="2">AP01</strain>
        <tissue evidence="2">Mycelium</tissue>
    </source>
</reference>
<dbReference type="AlphaFoldDB" id="A0A9P7KBH7"/>
<feature type="region of interest" description="Disordered" evidence="1">
    <location>
        <begin position="119"/>
        <end position="215"/>
    </location>
</feature>
<feature type="compositionally biased region" description="Polar residues" evidence="1">
    <location>
        <begin position="1"/>
        <end position="11"/>
    </location>
</feature>
<dbReference type="Proteomes" id="UP000775547">
    <property type="component" value="Unassembled WGS sequence"/>
</dbReference>
<keyword evidence="3" id="KW-1185">Reference proteome</keyword>
<evidence type="ECO:0000313" key="2">
    <source>
        <dbReference type="EMBL" id="KAG5643094.1"/>
    </source>
</evidence>
<dbReference type="OrthoDB" id="3053951at2759"/>
<accession>A0A9P7KBH7</accession>
<protein>
    <submittedName>
        <fullName evidence="2">Uncharacterized protein</fullName>
    </submittedName>
</protein>
<proteinExistence type="predicted"/>
<dbReference type="EMBL" id="JABCKV010000135">
    <property type="protein sequence ID" value="KAG5643094.1"/>
    <property type="molecule type" value="Genomic_DNA"/>
</dbReference>
<comment type="caution">
    <text evidence="2">The sequence shown here is derived from an EMBL/GenBank/DDBJ whole genome shotgun (WGS) entry which is preliminary data.</text>
</comment>
<evidence type="ECO:0000313" key="3">
    <source>
        <dbReference type="Proteomes" id="UP000775547"/>
    </source>
</evidence>
<feature type="compositionally biased region" description="Basic residues" evidence="1">
    <location>
        <begin position="147"/>
        <end position="157"/>
    </location>
</feature>
<organism evidence="2 3">
    <name type="scientific">Asterophora parasitica</name>
    <dbReference type="NCBI Taxonomy" id="117018"/>
    <lineage>
        <taxon>Eukaryota</taxon>
        <taxon>Fungi</taxon>
        <taxon>Dikarya</taxon>
        <taxon>Basidiomycota</taxon>
        <taxon>Agaricomycotina</taxon>
        <taxon>Agaricomycetes</taxon>
        <taxon>Agaricomycetidae</taxon>
        <taxon>Agaricales</taxon>
        <taxon>Tricholomatineae</taxon>
        <taxon>Lyophyllaceae</taxon>
        <taxon>Asterophora</taxon>
    </lineage>
</organism>
<reference evidence="2" key="2">
    <citation type="submission" date="2021-10" db="EMBL/GenBank/DDBJ databases">
        <title>Phylogenomics reveals ancestral predisposition of the termite-cultivated fungus Termitomyces towards a domesticated lifestyle.</title>
        <authorList>
            <person name="Auxier B."/>
            <person name="Grum-Grzhimaylo A."/>
            <person name="Cardenas M.E."/>
            <person name="Lodge J.D."/>
            <person name="Laessoe T."/>
            <person name="Pedersen O."/>
            <person name="Smith M.E."/>
            <person name="Kuyper T.W."/>
            <person name="Franco-Molano E.A."/>
            <person name="Baroni T.J."/>
            <person name="Aanen D.K."/>
        </authorList>
    </citation>
    <scope>NUCLEOTIDE SEQUENCE</scope>
    <source>
        <strain evidence="2">AP01</strain>
        <tissue evidence="2">Mycelium</tissue>
    </source>
</reference>
<feature type="region of interest" description="Disordered" evidence="1">
    <location>
        <begin position="1"/>
        <end position="43"/>
    </location>
</feature>
<name>A0A9P7KBH7_9AGAR</name>
<sequence>MAATDSPTKRSGFSFPFFRRKDKEKAPPSAEVAEVNQRKALSQEGHKYLSKATDLINNRDHQHAFEPGHLDLLQDRWAELYGSAPKGKKLTKGLMTPEEFREKSKILLEDVQAAFDGIRLDRSVPSSSHHGDPMPPQAPPPIEHHTSIRRGSSHRGHAITLTDHGPVPIAAPPPERSGSYKEDRRASRKNSVRPPEEPILEVAGEVPPESSSRKKASLVVVSLVLY</sequence>
<evidence type="ECO:0000256" key="1">
    <source>
        <dbReference type="SAM" id="MobiDB-lite"/>
    </source>
</evidence>
<gene>
    <name evidence="2" type="ORF">DXG03_001590</name>
</gene>